<dbReference type="STRING" id="763665.A0A2G5B7S4"/>
<keyword evidence="2" id="KW-1185">Reference proteome</keyword>
<accession>A0A2G5B7S4</accession>
<feature type="non-terminal residue" evidence="1">
    <location>
        <position position="1"/>
    </location>
</feature>
<evidence type="ECO:0000313" key="2">
    <source>
        <dbReference type="Proteomes" id="UP000242474"/>
    </source>
</evidence>
<dbReference type="Proteomes" id="UP000242474">
    <property type="component" value="Unassembled WGS sequence"/>
</dbReference>
<evidence type="ECO:0000313" key="1">
    <source>
        <dbReference type="EMBL" id="PIA15068.1"/>
    </source>
</evidence>
<dbReference type="OrthoDB" id="6500128at2759"/>
<reference evidence="1 2" key="1">
    <citation type="journal article" date="2015" name="Genome Biol. Evol.">
        <title>Phylogenomic analyses indicate that early fungi evolved digesting cell walls of algal ancestors of land plants.</title>
        <authorList>
            <person name="Chang Y."/>
            <person name="Wang S."/>
            <person name="Sekimoto S."/>
            <person name="Aerts A.L."/>
            <person name="Choi C."/>
            <person name="Clum A."/>
            <person name="LaButti K.M."/>
            <person name="Lindquist E.A."/>
            <person name="Yee Ngan C."/>
            <person name="Ohm R.A."/>
            <person name="Salamov A.A."/>
            <person name="Grigoriev I.V."/>
            <person name="Spatafora J.W."/>
            <person name="Berbee M.L."/>
        </authorList>
    </citation>
    <scope>NUCLEOTIDE SEQUENCE [LARGE SCALE GENOMIC DNA]</scope>
    <source>
        <strain evidence="1 2">NRRL 1564</strain>
    </source>
</reference>
<protein>
    <recommendedName>
        <fullName evidence="3">ABC transporter domain-containing protein</fullName>
    </recommendedName>
</protein>
<sequence>CPAAIRPPQHIDSDMVLVIDGGRLAEYDAPQKLIANKNSLFAKFFEEAQNSST</sequence>
<organism evidence="1 2">
    <name type="scientific">Coemansia reversa (strain ATCC 12441 / NRRL 1564)</name>
    <dbReference type="NCBI Taxonomy" id="763665"/>
    <lineage>
        <taxon>Eukaryota</taxon>
        <taxon>Fungi</taxon>
        <taxon>Fungi incertae sedis</taxon>
        <taxon>Zoopagomycota</taxon>
        <taxon>Kickxellomycotina</taxon>
        <taxon>Kickxellomycetes</taxon>
        <taxon>Kickxellales</taxon>
        <taxon>Kickxellaceae</taxon>
        <taxon>Coemansia</taxon>
    </lineage>
</organism>
<proteinExistence type="predicted"/>
<dbReference type="EMBL" id="KZ303510">
    <property type="protein sequence ID" value="PIA15068.1"/>
    <property type="molecule type" value="Genomic_DNA"/>
</dbReference>
<gene>
    <name evidence="1" type="ORF">COEREDRAFT_45516</name>
</gene>
<evidence type="ECO:0008006" key="3">
    <source>
        <dbReference type="Google" id="ProtNLM"/>
    </source>
</evidence>
<name>A0A2G5B7S4_COERN</name>
<dbReference type="AlphaFoldDB" id="A0A2G5B7S4"/>